<dbReference type="OrthoDB" id="2243810at2"/>
<feature type="transmembrane region" description="Helical" evidence="1">
    <location>
        <begin position="12"/>
        <end position="34"/>
    </location>
</feature>
<reference evidence="2 3" key="1">
    <citation type="journal article" date="2014" name="Int. J. Syst. Evol. Microbiol.">
        <title>Phylogenomics and the dynamic genome evolution of the genus Streptococcus.</title>
        <authorList>
            <consortium name="The Broad Institute Genome Sequencing Platform"/>
            <person name="Richards V.P."/>
            <person name="Palmer S.R."/>
            <person name="Pavinski Bitar P.D."/>
            <person name="Qin X."/>
            <person name="Weinstock G.M."/>
            <person name="Highlander S.K."/>
            <person name="Town C.D."/>
            <person name="Burne R.A."/>
            <person name="Stanhope M.J."/>
        </authorList>
    </citation>
    <scope>NUCLEOTIDE SEQUENCE [LARGE SCALE GENOMIC DNA]</scope>
    <source>
        <strain evidence="2 3">707-05</strain>
    </source>
</reference>
<dbReference type="InterPro" id="IPR016785">
    <property type="entry name" value="ComGD"/>
</dbReference>
<dbReference type="eggNOG" id="ENOG502ZPDD">
    <property type="taxonomic scope" value="Bacteria"/>
</dbReference>
<evidence type="ECO:0000313" key="3">
    <source>
        <dbReference type="Proteomes" id="UP000003330"/>
    </source>
</evidence>
<keyword evidence="1" id="KW-0812">Transmembrane</keyword>
<keyword evidence="1" id="KW-0472">Membrane</keyword>
<protein>
    <submittedName>
        <fullName evidence="2">Competence protein CglD family protein</fullName>
    </submittedName>
</protein>
<accession>G5K4L0</accession>
<evidence type="ECO:0000256" key="1">
    <source>
        <dbReference type="SAM" id="Phobius"/>
    </source>
</evidence>
<dbReference type="Proteomes" id="UP000003330">
    <property type="component" value="Unassembled WGS sequence"/>
</dbReference>
<dbReference type="STRING" id="764299.STRIC_1747"/>
<gene>
    <name evidence="2" type="ORF">STRIC_1747</name>
</gene>
<evidence type="ECO:0000313" key="2">
    <source>
        <dbReference type="EMBL" id="EHI69310.1"/>
    </source>
</evidence>
<comment type="caution">
    <text evidence="2">The sequence shown here is derived from an EMBL/GenBank/DDBJ whole genome shotgun (WGS) entry which is preliminary data.</text>
</comment>
<keyword evidence="3" id="KW-1185">Reference proteome</keyword>
<proteinExistence type="predicted"/>
<dbReference type="NCBIfam" id="NF040982">
    <property type="entry name" value="ComGD"/>
    <property type="match status" value="1"/>
</dbReference>
<dbReference type="AlphaFoldDB" id="G5K4L0"/>
<name>G5K4L0_9STRE</name>
<sequence>MKLRNYHIKAFTLMEGVLSLFVITFMILCLWVPLTNSYATIEEQLFFTRFEHLYRHHQKMALLKQEEIVIALQTRQIRVKGDILRIPKGIQLKTSQELKLDKQGGNHSLAKISFDNRGRRITYHFYLGSGNYQKTSQSIHSS</sequence>
<organism evidence="2 3">
    <name type="scientific">Streptococcus ictaluri 707-05</name>
    <dbReference type="NCBI Taxonomy" id="764299"/>
    <lineage>
        <taxon>Bacteria</taxon>
        <taxon>Bacillati</taxon>
        <taxon>Bacillota</taxon>
        <taxon>Bacilli</taxon>
        <taxon>Lactobacillales</taxon>
        <taxon>Streptococcaceae</taxon>
        <taxon>Streptococcus</taxon>
    </lineage>
</organism>
<keyword evidence="1" id="KW-1133">Transmembrane helix</keyword>
<dbReference type="EMBL" id="AEUX02000007">
    <property type="protein sequence ID" value="EHI69310.1"/>
    <property type="molecule type" value="Genomic_DNA"/>
</dbReference>
<dbReference type="RefSeq" id="WP_008090412.1">
    <property type="nucleotide sequence ID" value="NZ_AEUX02000007.1"/>
</dbReference>